<organism evidence="2 3">
    <name type="scientific">Exobacillus caeni</name>
    <dbReference type="NCBI Taxonomy" id="2574798"/>
    <lineage>
        <taxon>Bacteria</taxon>
        <taxon>Bacillati</taxon>
        <taxon>Bacillota</taxon>
        <taxon>Bacilli</taxon>
        <taxon>Bacillales</taxon>
        <taxon>Guptibacillaceae</taxon>
        <taxon>Exobacillus</taxon>
    </lineage>
</organism>
<dbReference type="Pfam" id="PF11151">
    <property type="entry name" value="DUF2929"/>
    <property type="match status" value="1"/>
</dbReference>
<protein>
    <submittedName>
        <fullName evidence="2">DUF2929 family protein</fullName>
    </submittedName>
</protein>
<dbReference type="InterPro" id="IPR021324">
    <property type="entry name" value="DUF2929"/>
</dbReference>
<gene>
    <name evidence="2" type="ORF">FCL54_08370</name>
</gene>
<comment type="caution">
    <text evidence="2">The sequence shown here is derived from an EMBL/GenBank/DDBJ whole genome shotgun (WGS) entry which is preliminary data.</text>
</comment>
<dbReference type="AlphaFoldDB" id="A0A5R9FAD6"/>
<evidence type="ECO:0000313" key="3">
    <source>
        <dbReference type="Proteomes" id="UP000308230"/>
    </source>
</evidence>
<dbReference type="EMBL" id="SWLG01000005">
    <property type="protein sequence ID" value="TLS37823.1"/>
    <property type="molecule type" value="Genomic_DNA"/>
</dbReference>
<keyword evidence="1" id="KW-1133">Transmembrane helix</keyword>
<name>A0A5R9FAD6_9BACL</name>
<accession>A0A5R9FAD6</accession>
<proteinExistence type="predicted"/>
<reference evidence="2 3" key="1">
    <citation type="submission" date="2019-04" db="EMBL/GenBank/DDBJ databases">
        <title>Bacillus caeni sp. nov., a bacterium isolated from mangrove sediment.</title>
        <authorList>
            <person name="Huang H."/>
            <person name="Mo K."/>
            <person name="Hu Y."/>
        </authorList>
    </citation>
    <scope>NUCLEOTIDE SEQUENCE [LARGE SCALE GENOMIC DNA]</scope>
    <source>
        <strain evidence="2 3">HB172195</strain>
    </source>
</reference>
<feature type="transmembrane region" description="Helical" evidence="1">
    <location>
        <begin position="32"/>
        <end position="53"/>
    </location>
</feature>
<evidence type="ECO:0000313" key="2">
    <source>
        <dbReference type="EMBL" id="TLS37823.1"/>
    </source>
</evidence>
<keyword evidence="3" id="KW-1185">Reference proteome</keyword>
<dbReference type="Proteomes" id="UP000308230">
    <property type="component" value="Unassembled WGS sequence"/>
</dbReference>
<evidence type="ECO:0000256" key="1">
    <source>
        <dbReference type="SAM" id="Phobius"/>
    </source>
</evidence>
<dbReference type="OrthoDB" id="2440739at2"/>
<dbReference type="RefSeq" id="WP_138125277.1">
    <property type="nucleotide sequence ID" value="NZ_SWLG01000005.1"/>
</dbReference>
<sequence length="62" mass="6848">MRYIWALIWGLLLSNMVFYVLASMQGGEYHFSTASLFGIVFAVIVFILGDGMIGSDSSADQH</sequence>
<keyword evidence="1" id="KW-0812">Transmembrane</keyword>
<keyword evidence="1" id="KW-0472">Membrane</keyword>